<comment type="caution">
    <text evidence="2">The sequence shown here is derived from an EMBL/GenBank/DDBJ whole genome shotgun (WGS) entry which is preliminary data.</text>
</comment>
<dbReference type="EMBL" id="BBPA01000075">
    <property type="protein sequence ID" value="GAL95795.1"/>
    <property type="molecule type" value="Genomic_DNA"/>
</dbReference>
<gene>
    <name evidence="2" type="ORF">N44_04651</name>
</gene>
<evidence type="ECO:0000256" key="1">
    <source>
        <dbReference type="SAM" id="Phobius"/>
    </source>
</evidence>
<organism evidence="2 3">
    <name type="scientific">Microcystis aeruginosa NIES-44</name>
    <dbReference type="NCBI Taxonomy" id="449439"/>
    <lineage>
        <taxon>Bacteria</taxon>
        <taxon>Bacillati</taxon>
        <taxon>Cyanobacteriota</taxon>
        <taxon>Cyanophyceae</taxon>
        <taxon>Oscillatoriophycideae</taxon>
        <taxon>Chroococcales</taxon>
        <taxon>Microcystaceae</taxon>
        <taxon>Microcystis</taxon>
    </lineage>
</organism>
<feature type="transmembrane region" description="Helical" evidence="1">
    <location>
        <begin position="152"/>
        <end position="172"/>
    </location>
</feature>
<proteinExistence type="predicted"/>
<keyword evidence="1" id="KW-0472">Membrane</keyword>
<sequence length="245" mass="28787">MTFYECMTTNITQQNNQNNFSFAKFKEQITARRIDLNKAIDKVKQDHYVKEDKQKKELSPIIFEKSLFPELVEQDNWRHELLQDLAQQWESLANLSIICEKEARIASKNKRQYRFWRILVGLTITLFSALWFARNPRNENSNSPLSRRSFLIGALTGLVGIFTAGGPLVDAVNDLIEPERHRNRAIGFRSLKIDTDSQMLNIEMMIFYDLSKKELNFSAFYQKFKAIKEETNRIYKKSYELGINI</sequence>
<dbReference type="Proteomes" id="UP000030321">
    <property type="component" value="Unassembled WGS sequence"/>
</dbReference>
<accession>A0A0A1W1D9</accession>
<evidence type="ECO:0000313" key="3">
    <source>
        <dbReference type="Proteomes" id="UP000030321"/>
    </source>
</evidence>
<dbReference type="RefSeq" id="WP_045362733.1">
    <property type="nucleotide sequence ID" value="NZ_BBPA01000075.1"/>
</dbReference>
<feature type="transmembrane region" description="Helical" evidence="1">
    <location>
        <begin position="114"/>
        <end position="132"/>
    </location>
</feature>
<reference evidence="3" key="1">
    <citation type="journal article" date="2015" name="Genome">
        <title>Whole Genome Sequence of the Non-Microcystin-Producing Microcystis aeruginosa Strain NIES-44.</title>
        <authorList>
            <person name="Okano K."/>
            <person name="Miyata N."/>
            <person name="Ozaki Y."/>
        </authorList>
    </citation>
    <scope>NUCLEOTIDE SEQUENCE [LARGE SCALE GENOMIC DNA]</scope>
    <source>
        <strain evidence="3">NIES-44</strain>
    </source>
</reference>
<dbReference type="AlphaFoldDB" id="A0A0A1W1D9"/>
<name>A0A0A1W1D9_MICAE</name>
<keyword evidence="1" id="KW-0812">Transmembrane</keyword>
<protein>
    <submittedName>
        <fullName evidence="2">Uncharacterized protein</fullName>
    </submittedName>
</protein>
<keyword evidence="1" id="KW-1133">Transmembrane helix</keyword>
<evidence type="ECO:0000313" key="2">
    <source>
        <dbReference type="EMBL" id="GAL95795.1"/>
    </source>
</evidence>